<dbReference type="PANTHER" id="PTHR43362">
    <property type="entry name" value="MANNITOL DEHYDROGENASE DSF1-RELATED"/>
    <property type="match status" value="1"/>
</dbReference>
<dbReference type="InterPro" id="IPR013328">
    <property type="entry name" value="6PGD_dom2"/>
</dbReference>
<keyword evidence="1" id="KW-0560">Oxidoreductase</keyword>
<evidence type="ECO:0000259" key="4">
    <source>
        <dbReference type="Pfam" id="PF08125"/>
    </source>
</evidence>
<dbReference type="RefSeq" id="WP_239430989.1">
    <property type="nucleotide sequence ID" value="NZ_CP024096.1"/>
</dbReference>
<dbReference type="Gene3D" id="3.40.50.720">
    <property type="entry name" value="NAD(P)-binding Rossmann-like Domain"/>
    <property type="match status" value="1"/>
</dbReference>
<dbReference type="PANTHER" id="PTHR43362:SF1">
    <property type="entry name" value="MANNITOL DEHYDROGENASE 2-RELATED"/>
    <property type="match status" value="1"/>
</dbReference>
<proteinExistence type="predicted"/>
<evidence type="ECO:0000256" key="1">
    <source>
        <dbReference type="ARBA" id="ARBA00023002"/>
    </source>
</evidence>
<evidence type="ECO:0000313" key="5">
    <source>
        <dbReference type="EMBL" id="SCM03699.1"/>
    </source>
</evidence>
<evidence type="ECO:0000259" key="3">
    <source>
        <dbReference type="Pfam" id="PF01232"/>
    </source>
</evidence>
<sequence length="540" mass="61383">MKIIDDYLTKRSEFDENNIIVPSFDQEEVRVQTKKTPEWVHFGGGNLYRCFHAKIASDLLNQQRLKTGIVLVETFGEDIINEVYRKNQNRSLTVTMEADGNFDKELIASTAESLFLGYQEDINCLREIFEAESLKLVTLTITEKGYVTRDSHGNLSSQAAKDIKTGPVIEKLISPMGQLTYFVYRRYLKKEIPLALVSTDNFSHNGQRLKEAIMTIANGWLELGFVDKKFLNYVSEERKISYPFSMIDRITPIPNEDIAKELEAEGIEDMMPFVSEKQGMKLASFVNTEKIHYLVVEDHFPNGRPALEEAGVILTDRDTVNKADLMKVCTCLNPLHTALAVYGSLLGFNRIYDESQDADLRKLIDKIGSEGLKVVENPGIIDPKDFIKEVIEKRFSNPNIPDTPQRIASDTSQKVGIRFGETIKNYVKSSEVKVEDLKYIPLVIAGWLRYLMGINDELQSFEVSPDPLLEELQDYVGKIEIGMNDKTLIHECLNPILSNEVIFGLNLCAIGMSDLIEQYFIEMIQDQGSVRSTLHKYVTE</sequence>
<dbReference type="InterPro" id="IPR036291">
    <property type="entry name" value="NAD(P)-bd_dom_sf"/>
</dbReference>
<organism evidence="5 6">
    <name type="scientific">Bacillus cytotoxicus</name>
    <dbReference type="NCBI Taxonomy" id="580165"/>
    <lineage>
        <taxon>Bacteria</taxon>
        <taxon>Bacillati</taxon>
        <taxon>Bacillota</taxon>
        <taxon>Bacilli</taxon>
        <taxon>Bacillales</taxon>
        <taxon>Bacillaceae</taxon>
        <taxon>Bacillus</taxon>
        <taxon>Bacillus cereus group</taxon>
    </lineage>
</organism>
<reference evidence="5 6" key="1">
    <citation type="submission" date="2016-08" db="EMBL/GenBank/DDBJ databases">
        <authorList>
            <person name="Loux V."/>
            <person name="Rue O."/>
        </authorList>
    </citation>
    <scope>NUCLEOTIDE SEQUENCE [LARGE SCALE GENOMIC DNA]</scope>
    <source>
        <strain evidence="5 6">AFSSA_08CEB44bac</strain>
    </source>
</reference>
<feature type="domain" description="Mannitol dehydrogenase C-terminal" evidence="4">
    <location>
        <begin position="326"/>
        <end position="481"/>
    </location>
</feature>
<dbReference type="EMBL" id="FMIK01000051">
    <property type="protein sequence ID" value="SCM03699.1"/>
    <property type="molecule type" value="Genomic_DNA"/>
</dbReference>
<dbReference type="InterPro" id="IPR050988">
    <property type="entry name" value="Mannitol_DH/Oxidoreductase"/>
</dbReference>
<dbReference type="InterPro" id="IPR013131">
    <property type="entry name" value="Mannitol_DH_N"/>
</dbReference>
<dbReference type="SUPFAM" id="SSF48179">
    <property type="entry name" value="6-phosphogluconate dehydrogenase C-terminal domain-like"/>
    <property type="match status" value="1"/>
</dbReference>
<dbReference type="Pfam" id="PF08125">
    <property type="entry name" value="Mannitol_dh_C"/>
    <property type="match status" value="1"/>
</dbReference>
<dbReference type="Proteomes" id="UP000242164">
    <property type="component" value="Unassembled WGS sequence"/>
</dbReference>
<name>A0AAX2CM75_9BACI</name>
<accession>A0AAX2CM75</accession>
<dbReference type="Gene3D" id="1.10.1040.10">
    <property type="entry name" value="N-(1-d-carboxylethyl)-l-norvaline Dehydrogenase, domain 2"/>
    <property type="match status" value="1"/>
</dbReference>
<comment type="caution">
    <text evidence="5">The sequence shown here is derived from an EMBL/GenBank/DDBJ whole genome shotgun (WGS) entry which is preliminary data.</text>
</comment>
<evidence type="ECO:0000313" key="6">
    <source>
        <dbReference type="Proteomes" id="UP000242164"/>
    </source>
</evidence>
<dbReference type="SUPFAM" id="SSF51735">
    <property type="entry name" value="NAD(P)-binding Rossmann-fold domains"/>
    <property type="match status" value="1"/>
</dbReference>
<dbReference type="InterPro" id="IPR008927">
    <property type="entry name" value="6-PGluconate_DH-like_C_sf"/>
</dbReference>
<comment type="catalytic activity">
    <reaction evidence="2">
        <text>D-mannitol 1-phosphate + NAD(+) = beta-D-fructose 6-phosphate + NADH + H(+)</text>
        <dbReference type="Rhea" id="RHEA:19661"/>
        <dbReference type="ChEBI" id="CHEBI:15378"/>
        <dbReference type="ChEBI" id="CHEBI:57540"/>
        <dbReference type="ChEBI" id="CHEBI:57634"/>
        <dbReference type="ChEBI" id="CHEBI:57945"/>
        <dbReference type="ChEBI" id="CHEBI:61381"/>
        <dbReference type="EC" id="1.1.1.17"/>
    </reaction>
</comment>
<dbReference type="GO" id="GO:0008926">
    <property type="term" value="F:mannitol-1-phosphate 5-dehydrogenase activity"/>
    <property type="evidence" value="ECO:0007669"/>
    <property type="project" value="UniProtKB-EC"/>
</dbReference>
<dbReference type="InterPro" id="IPR013118">
    <property type="entry name" value="Mannitol_DH_C"/>
</dbReference>
<dbReference type="Pfam" id="PF01232">
    <property type="entry name" value="Mannitol_dh"/>
    <property type="match status" value="1"/>
</dbReference>
<feature type="domain" description="Mannitol dehydrogenase N-terminal" evidence="3">
    <location>
        <begin position="40"/>
        <end position="308"/>
    </location>
</feature>
<dbReference type="AlphaFoldDB" id="A0AAX2CM75"/>
<evidence type="ECO:0000256" key="2">
    <source>
        <dbReference type="ARBA" id="ARBA00048615"/>
    </source>
</evidence>
<gene>
    <name evidence="5" type="ORF">BCB44BAC_03867</name>
</gene>
<protein>
    <submittedName>
        <fullName evidence="5">Fructuronate reductase</fullName>
    </submittedName>
</protein>